<evidence type="ECO:0000256" key="2">
    <source>
        <dbReference type="ARBA" id="ARBA00005006"/>
    </source>
</evidence>
<evidence type="ECO:0000256" key="8">
    <source>
        <dbReference type="ARBA" id="ARBA00022640"/>
    </source>
</evidence>
<keyword evidence="7 15" id="KW-0436">Ligase</keyword>
<dbReference type="EMBL" id="LR026963">
    <property type="protein sequence ID" value="VBB68951.1"/>
    <property type="molecule type" value="Genomic_DNA"/>
</dbReference>
<evidence type="ECO:0000256" key="12">
    <source>
        <dbReference type="ARBA" id="ARBA00022946"/>
    </source>
</evidence>
<evidence type="ECO:0000256" key="4">
    <source>
        <dbReference type="ARBA" id="ARBA00011153"/>
    </source>
</evidence>
<gene>
    <name evidence="15" type="ORF">RIEGSTA812A_PEG_424</name>
</gene>
<keyword evidence="11" id="KW-0067">ATP-binding</keyword>
<evidence type="ECO:0000256" key="1">
    <source>
        <dbReference type="ARBA" id="ARBA00004229"/>
    </source>
</evidence>
<dbReference type="GO" id="GO:0006750">
    <property type="term" value="P:glutathione biosynthetic process"/>
    <property type="evidence" value="ECO:0007669"/>
    <property type="project" value="UniProtKB-KW"/>
</dbReference>
<dbReference type="GO" id="GO:0005524">
    <property type="term" value="F:ATP binding"/>
    <property type="evidence" value="ECO:0007669"/>
    <property type="project" value="UniProtKB-KW"/>
</dbReference>
<dbReference type="GO" id="GO:0009507">
    <property type="term" value="C:chloroplast"/>
    <property type="evidence" value="ECO:0007669"/>
    <property type="project" value="UniProtKB-SubCell"/>
</dbReference>
<protein>
    <recommendedName>
        <fullName evidence="5">glutamate--cysteine ligase</fullName>
        <ecNumber evidence="5">6.3.2.2</ecNumber>
    </recommendedName>
</protein>
<dbReference type="SUPFAM" id="SSF55931">
    <property type="entry name" value="Glutamine synthetase/guanido kinase"/>
    <property type="match status" value="1"/>
</dbReference>
<evidence type="ECO:0000256" key="10">
    <source>
        <dbReference type="ARBA" id="ARBA00022741"/>
    </source>
</evidence>
<dbReference type="InterPro" id="IPR011556">
    <property type="entry name" value="Glut_cys_lig_pln_type"/>
</dbReference>
<comment type="subunit">
    <text evidence="4">Homodimer or monomer when oxidized or reduced, respectively.</text>
</comment>
<dbReference type="EC" id="6.3.2.2" evidence="5"/>
<dbReference type="InterPro" id="IPR006336">
    <property type="entry name" value="GCS2"/>
</dbReference>
<feature type="region of interest" description="Disordered" evidence="14">
    <location>
        <begin position="1"/>
        <end position="21"/>
    </location>
</feature>
<evidence type="ECO:0000256" key="11">
    <source>
        <dbReference type="ARBA" id="ARBA00022840"/>
    </source>
</evidence>
<evidence type="ECO:0000256" key="9">
    <source>
        <dbReference type="ARBA" id="ARBA00022684"/>
    </source>
</evidence>
<proteinExistence type="inferred from homology"/>
<keyword evidence="6" id="KW-0150">Chloroplast</keyword>
<dbReference type="PIRSF" id="PIRSF017901">
    <property type="entry name" value="GCL"/>
    <property type="match status" value="1"/>
</dbReference>
<evidence type="ECO:0000256" key="13">
    <source>
        <dbReference type="ARBA" id="ARBA00023157"/>
    </source>
</evidence>
<dbReference type="PANTHER" id="PTHR34378:SF1">
    <property type="entry name" value="GLUTAMATE--CYSTEINE LIGASE, CHLOROPLASTIC"/>
    <property type="match status" value="1"/>
</dbReference>
<dbReference type="InterPro" id="IPR035434">
    <property type="entry name" value="GCL_bact_plant"/>
</dbReference>
<evidence type="ECO:0000256" key="3">
    <source>
        <dbReference type="ARBA" id="ARBA00010253"/>
    </source>
</evidence>
<name>A0A484H6D0_9ZZZZ</name>
<dbReference type="Pfam" id="PF04107">
    <property type="entry name" value="GCS2"/>
    <property type="match status" value="1"/>
</dbReference>
<evidence type="ECO:0000256" key="5">
    <source>
        <dbReference type="ARBA" id="ARBA00012220"/>
    </source>
</evidence>
<evidence type="ECO:0000313" key="15">
    <source>
        <dbReference type="EMBL" id="VBB68951.1"/>
    </source>
</evidence>
<dbReference type="AlphaFoldDB" id="A0A484H6D0"/>
<sequence>MKTEKGRFSISGPATGSGEPVTDKRQLVDYLAAGCKPPGDWRIGCEQERFAFMIEDHCPLPHSGVRSVQSLLEGLQRFGWQPIREGMALVALVSADGSVISLEPGGQIELSGTPLHTVHEIHRAVTEHHHQVCTVAKPLGIGLLALGFQPLWRREDIPWMPKERYSIMRAHMPRVGRLGLDMMLRTCTIQINLDYESEADMVRKYRAALALQPVATALFANSPFVDGRPSGFLSYRSHVWTDTDPSRCGMLPFVFASGMGFERYVDYVLDVPLYHIYRNGRYINAGGQSFRHFMAGRLPALWGEGATLADWETHLTTVFPEVRLKRFLEMRGVDAGPLAHVCALSALWSGLLYSSSALEAALALIRNWTADDREKLRQDVPRFGMKTSFQGRTVRDVALEMLEIAQGGLRSRQRRNENGQDESVYLEPLFTIAKSGRTPAECLLDRYFGHWAQSVDPLFDAVAE</sequence>
<dbReference type="Gene3D" id="3.30.590.20">
    <property type="match status" value="1"/>
</dbReference>
<dbReference type="GO" id="GO:0004357">
    <property type="term" value="F:glutamate-cysteine ligase activity"/>
    <property type="evidence" value="ECO:0007669"/>
    <property type="project" value="UniProtKB-EC"/>
</dbReference>
<dbReference type="InterPro" id="IPR014746">
    <property type="entry name" value="Gln_synth/guanido_kin_cat_dom"/>
</dbReference>
<keyword evidence="13" id="KW-1015">Disulfide bond</keyword>
<accession>A0A484H6D0</accession>
<organism evidence="15">
    <name type="scientific">invertebrate metagenome</name>
    <dbReference type="NCBI Taxonomy" id="1711999"/>
    <lineage>
        <taxon>unclassified sequences</taxon>
        <taxon>metagenomes</taxon>
        <taxon>organismal metagenomes</taxon>
    </lineage>
</organism>
<keyword evidence="12" id="KW-0809">Transit peptide</keyword>
<evidence type="ECO:0000256" key="6">
    <source>
        <dbReference type="ARBA" id="ARBA00022528"/>
    </source>
</evidence>
<comment type="similarity">
    <text evidence="3">Belongs to the carboxylate-amine ligase family. Glutamate--cysteine ligase type 2 subfamily.</text>
</comment>
<keyword evidence="8" id="KW-0934">Plastid</keyword>
<keyword evidence="9" id="KW-0317">Glutathione biosynthesis</keyword>
<keyword evidence="10" id="KW-0547">Nucleotide-binding</keyword>
<comment type="pathway">
    <text evidence="2">Sulfur metabolism; glutathione biosynthesis; glutathione from L-cysteine and L-glutamate: step 1/2.</text>
</comment>
<comment type="subcellular location">
    <subcellularLocation>
        <location evidence="1">Plastid</location>
        <location evidence="1">Chloroplast</location>
    </subcellularLocation>
</comment>
<evidence type="ECO:0000256" key="7">
    <source>
        <dbReference type="ARBA" id="ARBA00022598"/>
    </source>
</evidence>
<reference evidence="15" key="1">
    <citation type="submission" date="2018-10" db="EMBL/GenBank/DDBJ databases">
        <authorList>
            <person name="Gruber-Vodicka H."/>
            <person name="Jaeckle O."/>
        </authorList>
    </citation>
    <scope>NUCLEOTIDE SEQUENCE</scope>
</reference>
<dbReference type="PANTHER" id="PTHR34378">
    <property type="entry name" value="GLUTAMATE--CYSTEINE LIGASE, CHLOROPLASTIC"/>
    <property type="match status" value="1"/>
</dbReference>
<dbReference type="NCBIfam" id="TIGR01436">
    <property type="entry name" value="glu_cys_lig_pln"/>
    <property type="match status" value="1"/>
</dbReference>
<evidence type="ECO:0000256" key="14">
    <source>
        <dbReference type="SAM" id="MobiDB-lite"/>
    </source>
</evidence>